<comment type="caution">
    <text evidence="2">The sequence shown here is derived from an EMBL/GenBank/DDBJ whole genome shotgun (WGS) entry which is preliminary data.</text>
</comment>
<dbReference type="AlphaFoldDB" id="A0A391NWT9"/>
<organism evidence="2 3">
    <name type="scientific">Kipferlia bialata</name>
    <dbReference type="NCBI Taxonomy" id="797122"/>
    <lineage>
        <taxon>Eukaryota</taxon>
        <taxon>Metamonada</taxon>
        <taxon>Carpediemonas-like organisms</taxon>
        <taxon>Kipferlia</taxon>
    </lineage>
</organism>
<evidence type="ECO:0000313" key="2">
    <source>
        <dbReference type="EMBL" id="GCA65437.1"/>
    </source>
</evidence>
<dbReference type="InterPro" id="IPR001646">
    <property type="entry name" value="5peptide_repeat"/>
</dbReference>
<protein>
    <recommendedName>
        <fullName evidence="4">Pentapeptide repeat-containing protein</fullName>
    </recommendedName>
</protein>
<reference evidence="2 3" key="1">
    <citation type="journal article" date="2018" name="PLoS ONE">
        <title>The draft genome of Kipferlia bialata reveals reductive genome evolution in fornicate parasites.</title>
        <authorList>
            <person name="Tanifuji G."/>
            <person name="Takabayashi S."/>
            <person name="Kume K."/>
            <person name="Takagi M."/>
            <person name="Nakayama T."/>
            <person name="Kamikawa R."/>
            <person name="Inagaki Y."/>
            <person name="Hashimoto T."/>
        </authorList>
    </citation>
    <scope>NUCLEOTIDE SEQUENCE [LARGE SCALE GENOMIC DNA]</scope>
    <source>
        <strain evidence="2">NY0173</strain>
    </source>
</reference>
<evidence type="ECO:0008006" key="4">
    <source>
        <dbReference type="Google" id="ProtNLM"/>
    </source>
</evidence>
<dbReference type="Gene3D" id="2.160.20.80">
    <property type="entry name" value="E3 ubiquitin-protein ligase SopA"/>
    <property type="match status" value="1"/>
</dbReference>
<dbReference type="SUPFAM" id="SSF141571">
    <property type="entry name" value="Pentapeptide repeat-like"/>
    <property type="match status" value="1"/>
</dbReference>
<feature type="compositionally biased region" description="Pro residues" evidence="1">
    <location>
        <begin position="1"/>
        <end position="12"/>
    </location>
</feature>
<dbReference type="Proteomes" id="UP000265618">
    <property type="component" value="Unassembled WGS sequence"/>
</dbReference>
<name>A0A391NWT9_9EUKA</name>
<evidence type="ECO:0000313" key="3">
    <source>
        <dbReference type="Proteomes" id="UP000265618"/>
    </source>
</evidence>
<proteinExistence type="predicted"/>
<dbReference type="Pfam" id="PF00805">
    <property type="entry name" value="Pentapeptide"/>
    <property type="match status" value="1"/>
</dbReference>
<sequence>MATPVEPVPPTHPAYTPSDPVTSREALLSLPPSTSACVVRGVTLADTLAGKRLDGSSLEQRSLTDLSGSILSNCTFTQCNLSGCDMQDATLISCTFRECDLTYVSATAGLTLVDTAFRP</sequence>
<accession>A0A391NWT9</accession>
<keyword evidence="3" id="KW-1185">Reference proteome</keyword>
<gene>
    <name evidence="2" type="ORF">KIPB_017126</name>
</gene>
<feature type="region of interest" description="Disordered" evidence="1">
    <location>
        <begin position="1"/>
        <end position="25"/>
    </location>
</feature>
<dbReference type="EMBL" id="BDIP01011136">
    <property type="protein sequence ID" value="GCA65437.1"/>
    <property type="molecule type" value="Genomic_DNA"/>
</dbReference>
<evidence type="ECO:0000256" key="1">
    <source>
        <dbReference type="SAM" id="MobiDB-lite"/>
    </source>
</evidence>
<dbReference type="OrthoDB" id="9989223at2759"/>